<reference evidence="3" key="1">
    <citation type="journal article" date="2005" name="Nature">
        <title>The map-based sequence of the rice genome.</title>
        <authorList>
            <consortium name="International rice genome sequencing project (IRGSP)"/>
            <person name="Matsumoto T."/>
            <person name="Wu J."/>
            <person name="Kanamori H."/>
            <person name="Katayose Y."/>
            <person name="Fujisawa M."/>
            <person name="Namiki N."/>
            <person name="Mizuno H."/>
            <person name="Yamamoto K."/>
            <person name="Antonio B.A."/>
            <person name="Baba T."/>
            <person name="Sakata K."/>
            <person name="Nagamura Y."/>
            <person name="Aoki H."/>
            <person name="Arikawa K."/>
            <person name="Arita K."/>
            <person name="Bito T."/>
            <person name="Chiden Y."/>
            <person name="Fujitsuka N."/>
            <person name="Fukunaka R."/>
            <person name="Hamada M."/>
            <person name="Harada C."/>
            <person name="Hayashi A."/>
            <person name="Hijishita S."/>
            <person name="Honda M."/>
            <person name="Hosokawa S."/>
            <person name="Ichikawa Y."/>
            <person name="Idonuma A."/>
            <person name="Iijima M."/>
            <person name="Ikeda M."/>
            <person name="Ikeno M."/>
            <person name="Ito K."/>
            <person name="Ito S."/>
            <person name="Ito T."/>
            <person name="Ito Y."/>
            <person name="Ito Y."/>
            <person name="Iwabuchi A."/>
            <person name="Kamiya K."/>
            <person name="Karasawa W."/>
            <person name="Kurita K."/>
            <person name="Katagiri S."/>
            <person name="Kikuta A."/>
            <person name="Kobayashi H."/>
            <person name="Kobayashi N."/>
            <person name="Machita K."/>
            <person name="Maehara T."/>
            <person name="Masukawa M."/>
            <person name="Mizubayashi T."/>
            <person name="Mukai Y."/>
            <person name="Nagasaki H."/>
            <person name="Nagata Y."/>
            <person name="Naito S."/>
            <person name="Nakashima M."/>
            <person name="Nakama Y."/>
            <person name="Nakamichi Y."/>
            <person name="Nakamura M."/>
            <person name="Meguro A."/>
            <person name="Negishi M."/>
            <person name="Ohta I."/>
            <person name="Ohta T."/>
            <person name="Okamoto M."/>
            <person name="Ono N."/>
            <person name="Saji S."/>
            <person name="Sakaguchi M."/>
            <person name="Sakai K."/>
            <person name="Shibata M."/>
            <person name="Shimokawa T."/>
            <person name="Song J."/>
            <person name="Takazaki Y."/>
            <person name="Terasawa K."/>
            <person name="Tsugane M."/>
            <person name="Tsuji K."/>
            <person name="Ueda S."/>
            <person name="Waki K."/>
            <person name="Yamagata H."/>
            <person name="Yamamoto M."/>
            <person name="Yamamoto S."/>
            <person name="Yamane H."/>
            <person name="Yoshiki S."/>
            <person name="Yoshihara R."/>
            <person name="Yukawa K."/>
            <person name="Zhong H."/>
            <person name="Yano M."/>
            <person name="Yuan Q."/>
            <person name="Ouyang S."/>
            <person name="Liu J."/>
            <person name="Jones K.M."/>
            <person name="Gansberger K."/>
            <person name="Moffat K."/>
            <person name="Hill J."/>
            <person name="Bera J."/>
            <person name="Fadrosh D."/>
            <person name="Jin S."/>
            <person name="Johri S."/>
            <person name="Kim M."/>
            <person name="Overton L."/>
            <person name="Reardon M."/>
            <person name="Tsitrin T."/>
            <person name="Vuong H."/>
            <person name="Weaver B."/>
            <person name="Ciecko A."/>
            <person name="Tallon L."/>
            <person name="Jackson J."/>
            <person name="Pai G."/>
            <person name="Aken S.V."/>
            <person name="Utterback T."/>
            <person name="Reidmuller S."/>
            <person name="Feldblyum T."/>
            <person name="Hsiao J."/>
            <person name="Zismann V."/>
            <person name="Iobst S."/>
            <person name="de Vazeille A.R."/>
            <person name="Buell C.R."/>
            <person name="Ying K."/>
            <person name="Li Y."/>
            <person name="Lu T."/>
            <person name="Huang Y."/>
            <person name="Zhao Q."/>
            <person name="Feng Q."/>
            <person name="Zhang L."/>
            <person name="Zhu J."/>
            <person name="Weng Q."/>
            <person name="Mu J."/>
            <person name="Lu Y."/>
            <person name="Fan D."/>
            <person name="Liu Y."/>
            <person name="Guan J."/>
            <person name="Zhang Y."/>
            <person name="Yu S."/>
            <person name="Liu X."/>
            <person name="Zhang Y."/>
            <person name="Hong G."/>
            <person name="Han B."/>
            <person name="Choisne N."/>
            <person name="Demange N."/>
            <person name="Orjeda G."/>
            <person name="Samain S."/>
            <person name="Cattolico L."/>
            <person name="Pelletier E."/>
            <person name="Couloux A."/>
            <person name="Segurens B."/>
            <person name="Wincker P."/>
            <person name="D'Hont A."/>
            <person name="Scarpelli C."/>
            <person name="Weissenbach J."/>
            <person name="Salanoubat M."/>
            <person name="Quetier F."/>
            <person name="Yu Y."/>
            <person name="Kim H.R."/>
            <person name="Rambo T."/>
            <person name="Currie J."/>
            <person name="Collura K."/>
            <person name="Luo M."/>
            <person name="Yang T."/>
            <person name="Ammiraju J.S.S."/>
            <person name="Engler F."/>
            <person name="Soderlund C."/>
            <person name="Wing R.A."/>
            <person name="Palmer L.E."/>
            <person name="de la Bastide M."/>
            <person name="Spiegel L."/>
            <person name="Nascimento L."/>
            <person name="Zutavern T."/>
            <person name="O'Shaughnessy A."/>
            <person name="Dike S."/>
            <person name="Dedhia N."/>
            <person name="Preston R."/>
            <person name="Balija V."/>
            <person name="McCombie W.R."/>
            <person name="Chow T."/>
            <person name="Chen H."/>
            <person name="Chung M."/>
            <person name="Chen C."/>
            <person name="Shaw J."/>
            <person name="Wu H."/>
            <person name="Hsiao K."/>
            <person name="Chao Y."/>
            <person name="Chu M."/>
            <person name="Cheng C."/>
            <person name="Hour A."/>
            <person name="Lee P."/>
            <person name="Lin S."/>
            <person name="Lin Y."/>
            <person name="Liou J."/>
            <person name="Liu S."/>
            <person name="Hsing Y."/>
            <person name="Raghuvanshi S."/>
            <person name="Mohanty A."/>
            <person name="Bharti A.K."/>
            <person name="Gaur A."/>
            <person name="Gupta V."/>
            <person name="Kumar D."/>
            <person name="Ravi V."/>
            <person name="Vij S."/>
            <person name="Kapur A."/>
            <person name="Khurana P."/>
            <person name="Khurana P."/>
            <person name="Khurana J.P."/>
            <person name="Tyagi A.K."/>
            <person name="Gaikwad K."/>
            <person name="Singh A."/>
            <person name="Dalal V."/>
            <person name="Srivastava S."/>
            <person name="Dixit A."/>
            <person name="Pal A.K."/>
            <person name="Ghazi I.A."/>
            <person name="Yadav M."/>
            <person name="Pandit A."/>
            <person name="Bhargava A."/>
            <person name="Sureshbabu K."/>
            <person name="Batra K."/>
            <person name="Sharma T.R."/>
            <person name="Mohapatra T."/>
            <person name="Singh N.K."/>
            <person name="Messing J."/>
            <person name="Nelson A.B."/>
            <person name="Fuks G."/>
            <person name="Kavchok S."/>
            <person name="Keizer G."/>
            <person name="Linton E."/>
            <person name="Llaca V."/>
            <person name="Song R."/>
            <person name="Tanyolac B."/>
            <person name="Young S."/>
            <person name="Ho-Il K."/>
            <person name="Hahn J.H."/>
            <person name="Sangsakoo G."/>
            <person name="Vanavichit A."/>
            <person name="de Mattos Luiz.A.T."/>
            <person name="Zimmer P.D."/>
            <person name="Malone G."/>
            <person name="Dellagostin O."/>
            <person name="de Oliveira A.C."/>
            <person name="Bevan M."/>
            <person name="Bancroft I."/>
            <person name="Minx P."/>
            <person name="Cordum H."/>
            <person name="Wilson R."/>
            <person name="Cheng Z."/>
            <person name="Jin W."/>
            <person name="Jiang J."/>
            <person name="Leong S.A."/>
            <person name="Iwama H."/>
            <person name="Gojobori T."/>
            <person name="Itoh T."/>
            <person name="Niimura Y."/>
            <person name="Fujii Y."/>
            <person name="Habara T."/>
            <person name="Sakai H."/>
            <person name="Sato Y."/>
            <person name="Wilson G."/>
            <person name="Kumar K."/>
            <person name="McCouch S."/>
            <person name="Juretic N."/>
            <person name="Hoen D."/>
            <person name="Wright S."/>
            <person name="Bruskiewich R."/>
            <person name="Bureau T."/>
            <person name="Miyao A."/>
            <person name="Hirochika H."/>
            <person name="Nishikawa T."/>
            <person name="Kadowaki K."/>
            <person name="Sugiura M."/>
            <person name="Burr B."/>
            <person name="Sasaki T."/>
        </authorList>
    </citation>
    <scope>NUCLEOTIDE SEQUENCE [LARGE SCALE GENOMIC DNA]</scope>
    <source>
        <strain evidence="3">cv. Nipponbare</strain>
    </source>
</reference>
<protein>
    <submittedName>
        <fullName evidence="2">Uncharacterized protein</fullName>
    </submittedName>
</protein>
<accession>Q69XU5</accession>
<sequence length="132" mass="12911">MVTREEGGVADVQLDTANTEGVSARPDAAPSAAASGRRQLGCGGGKAISVAIWGSVVAADVRQGAVELVVAAAQRGDDYSGGGARLDDAGGRWSSGARCGSVSEVERGKGIGAGVRHSTAMPMVVAAQCGGG</sequence>
<proteinExistence type="predicted"/>
<reference evidence="3" key="2">
    <citation type="journal article" date="2008" name="Nucleic Acids Res.">
        <title>The rice annotation project database (RAP-DB): 2008 update.</title>
        <authorList>
            <consortium name="The rice annotation project (RAP)"/>
        </authorList>
    </citation>
    <scope>GENOME REANNOTATION</scope>
    <source>
        <strain evidence="3">cv. Nipponbare</strain>
    </source>
</reference>
<feature type="region of interest" description="Disordered" evidence="1">
    <location>
        <begin position="1"/>
        <end position="36"/>
    </location>
</feature>
<feature type="compositionally biased region" description="Low complexity" evidence="1">
    <location>
        <begin position="23"/>
        <end position="36"/>
    </location>
</feature>
<dbReference type="EMBL" id="AP003545">
    <property type="protein sequence ID" value="BAD35382.1"/>
    <property type="molecule type" value="Genomic_DNA"/>
</dbReference>
<dbReference type="Proteomes" id="UP000000763">
    <property type="component" value="Chromosome 6"/>
</dbReference>
<evidence type="ECO:0000313" key="3">
    <source>
        <dbReference type="Proteomes" id="UP000000763"/>
    </source>
</evidence>
<organism evidence="2 3">
    <name type="scientific">Oryza sativa subsp. japonica</name>
    <name type="common">Rice</name>
    <dbReference type="NCBI Taxonomy" id="39947"/>
    <lineage>
        <taxon>Eukaryota</taxon>
        <taxon>Viridiplantae</taxon>
        <taxon>Streptophyta</taxon>
        <taxon>Embryophyta</taxon>
        <taxon>Tracheophyta</taxon>
        <taxon>Spermatophyta</taxon>
        <taxon>Magnoliopsida</taxon>
        <taxon>Liliopsida</taxon>
        <taxon>Poales</taxon>
        <taxon>Poaceae</taxon>
        <taxon>BOP clade</taxon>
        <taxon>Oryzoideae</taxon>
        <taxon>Oryzeae</taxon>
        <taxon>Oryzinae</taxon>
        <taxon>Oryza</taxon>
        <taxon>Oryza sativa</taxon>
    </lineage>
</organism>
<evidence type="ECO:0000313" key="2">
    <source>
        <dbReference type="EMBL" id="BAD35382.1"/>
    </source>
</evidence>
<gene>
    <name evidence="2" type="primary">P0613F06.9</name>
</gene>
<name>Q69XU5_ORYSJ</name>
<evidence type="ECO:0000256" key="1">
    <source>
        <dbReference type="SAM" id="MobiDB-lite"/>
    </source>
</evidence>
<dbReference type="AlphaFoldDB" id="Q69XU5"/>